<name>A0A4R3K3N2_9FIRM</name>
<reference evidence="6 7" key="1">
    <citation type="submission" date="2019-03" db="EMBL/GenBank/DDBJ databases">
        <title>Genomic Encyclopedia of Type Strains, Phase IV (KMG-IV): sequencing the most valuable type-strain genomes for metagenomic binning, comparative biology and taxonomic classification.</title>
        <authorList>
            <person name="Goeker M."/>
        </authorList>
    </citation>
    <scope>NUCLEOTIDE SEQUENCE [LARGE SCALE GENOMIC DNA]</scope>
    <source>
        <strain evidence="6 7">DSM 29489</strain>
    </source>
</reference>
<dbReference type="GO" id="GO:0003677">
    <property type="term" value="F:DNA binding"/>
    <property type="evidence" value="ECO:0007669"/>
    <property type="project" value="UniProtKB-KW"/>
</dbReference>
<feature type="domain" description="IclR-ED" evidence="5">
    <location>
        <begin position="71"/>
        <end position="252"/>
    </location>
</feature>
<organism evidence="6 7">
    <name type="scientific">Muricomes intestini</name>
    <dbReference type="NCBI Taxonomy" id="1796634"/>
    <lineage>
        <taxon>Bacteria</taxon>
        <taxon>Bacillati</taxon>
        <taxon>Bacillota</taxon>
        <taxon>Clostridia</taxon>
        <taxon>Lachnospirales</taxon>
        <taxon>Lachnospiraceae</taxon>
        <taxon>Muricomes</taxon>
    </lineage>
</organism>
<protein>
    <submittedName>
        <fullName evidence="6">IclR family transcriptional regulator</fullName>
    </submittedName>
</protein>
<comment type="caution">
    <text evidence="6">The sequence shown here is derived from an EMBL/GenBank/DDBJ whole genome shotgun (WGS) entry which is preliminary data.</text>
</comment>
<dbReference type="PANTHER" id="PTHR30136:SF35">
    <property type="entry name" value="HTH-TYPE TRANSCRIPTIONAL REGULATOR RV1719"/>
    <property type="match status" value="1"/>
</dbReference>
<dbReference type="InterPro" id="IPR036388">
    <property type="entry name" value="WH-like_DNA-bd_sf"/>
</dbReference>
<gene>
    <name evidence="6" type="ORF">EDD59_11866</name>
</gene>
<dbReference type="InterPro" id="IPR014757">
    <property type="entry name" value="Tscrpt_reg_IclR_C"/>
</dbReference>
<dbReference type="SUPFAM" id="SSF55781">
    <property type="entry name" value="GAF domain-like"/>
    <property type="match status" value="1"/>
</dbReference>
<keyword evidence="3" id="KW-0804">Transcription</keyword>
<feature type="domain" description="HTH iclR-type" evidence="4">
    <location>
        <begin position="9"/>
        <end position="70"/>
    </location>
</feature>
<dbReference type="PANTHER" id="PTHR30136">
    <property type="entry name" value="HELIX-TURN-HELIX TRANSCRIPTIONAL REGULATOR, ICLR FAMILY"/>
    <property type="match status" value="1"/>
</dbReference>
<dbReference type="Pfam" id="PF09339">
    <property type="entry name" value="HTH_IclR"/>
    <property type="match status" value="1"/>
</dbReference>
<dbReference type="InterPro" id="IPR036390">
    <property type="entry name" value="WH_DNA-bd_sf"/>
</dbReference>
<sequence length="252" mass="28699">MGTNAEIKIKSLQKALEVLNCFSSKPTLGVTEISEQLGLYKSNVHNILSTFQAMNYLEKDEESDKYKLGMGIFTLSRALGDTFAITKIAMPYMQELANITNTRVYLAIPHNNEVVYLEAMYPAESTHLMRSMLGERADMHCTGLGKAMLANMSQKKIASYLERDLTAYTDQTITDKDAFYKELLLIKQRGYAVDDMEHEFGIKCVALPIFDKSRNLYAAISISGSYPQFTEDQIRRWAILIKKYVDKIEQRL</sequence>
<evidence type="ECO:0000259" key="5">
    <source>
        <dbReference type="PROSITE" id="PS51078"/>
    </source>
</evidence>
<dbReference type="Proteomes" id="UP000295726">
    <property type="component" value="Unassembled WGS sequence"/>
</dbReference>
<evidence type="ECO:0000313" key="7">
    <source>
        <dbReference type="Proteomes" id="UP000295726"/>
    </source>
</evidence>
<evidence type="ECO:0000256" key="1">
    <source>
        <dbReference type="ARBA" id="ARBA00023015"/>
    </source>
</evidence>
<dbReference type="GO" id="GO:0003700">
    <property type="term" value="F:DNA-binding transcription factor activity"/>
    <property type="evidence" value="ECO:0007669"/>
    <property type="project" value="TreeGrafter"/>
</dbReference>
<dbReference type="AlphaFoldDB" id="A0A4R3K3N2"/>
<evidence type="ECO:0000256" key="2">
    <source>
        <dbReference type="ARBA" id="ARBA00023125"/>
    </source>
</evidence>
<dbReference type="OrthoDB" id="9791752at2"/>
<dbReference type="InterPro" id="IPR029016">
    <property type="entry name" value="GAF-like_dom_sf"/>
</dbReference>
<evidence type="ECO:0000256" key="3">
    <source>
        <dbReference type="ARBA" id="ARBA00023163"/>
    </source>
</evidence>
<dbReference type="SUPFAM" id="SSF46785">
    <property type="entry name" value="Winged helix' DNA-binding domain"/>
    <property type="match status" value="1"/>
</dbReference>
<keyword evidence="1" id="KW-0805">Transcription regulation</keyword>
<keyword evidence="2" id="KW-0238">DNA-binding</keyword>
<dbReference type="PROSITE" id="PS51078">
    <property type="entry name" value="ICLR_ED"/>
    <property type="match status" value="1"/>
</dbReference>
<dbReference type="GO" id="GO:0045892">
    <property type="term" value="P:negative regulation of DNA-templated transcription"/>
    <property type="evidence" value="ECO:0007669"/>
    <property type="project" value="TreeGrafter"/>
</dbReference>
<dbReference type="RefSeq" id="WP_132382362.1">
    <property type="nucleotide sequence ID" value="NZ_DAIPCY010000067.1"/>
</dbReference>
<dbReference type="EMBL" id="SLZZ01000018">
    <property type="protein sequence ID" value="TCS77334.1"/>
    <property type="molecule type" value="Genomic_DNA"/>
</dbReference>
<dbReference type="SMART" id="SM00346">
    <property type="entry name" value="HTH_ICLR"/>
    <property type="match status" value="1"/>
</dbReference>
<accession>A0A4R3K3N2</accession>
<evidence type="ECO:0000259" key="4">
    <source>
        <dbReference type="PROSITE" id="PS51077"/>
    </source>
</evidence>
<keyword evidence="7" id="KW-1185">Reference proteome</keyword>
<dbReference type="InterPro" id="IPR005471">
    <property type="entry name" value="Tscrpt_reg_IclR_N"/>
</dbReference>
<dbReference type="Gene3D" id="1.10.10.10">
    <property type="entry name" value="Winged helix-like DNA-binding domain superfamily/Winged helix DNA-binding domain"/>
    <property type="match status" value="1"/>
</dbReference>
<evidence type="ECO:0000313" key="6">
    <source>
        <dbReference type="EMBL" id="TCS77334.1"/>
    </source>
</evidence>
<dbReference type="Gene3D" id="3.30.450.40">
    <property type="match status" value="1"/>
</dbReference>
<dbReference type="InterPro" id="IPR050707">
    <property type="entry name" value="HTH_MetabolicPath_Reg"/>
</dbReference>
<dbReference type="PROSITE" id="PS51077">
    <property type="entry name" value="HTH_ICLR"/>
    <property type="match status" value="1"/>
</dbReference>
<proteinExistence type="predicted"/>
<dbReference type="Pfam" id="PF01614">
    <property type="entry name" value="IclR_C"/>
    <property type="match status" value="1"/>
</dbReference>